<dbReference type="InterPro" id="IPR021145">
    <property type="entry name" value="Portal_protein_SPP1_Gp6-like"/>
</dbReference>
<evidence type="ECO:0000313" key="2">
    <source>
        <dbReference type="Proteomes" id="UP001499979"/>
    </source>
</evidence>
<accession>A0ABP4F0X0</accession>
<organism evidence="1 2">
    <name type="scientific">Nocardioides aquiterrae</name>
    <dbReference type="NCBI Taxonomy" id="203799"/>
    <lineage>
        <taxon>Bacteria</taxon>
        <taxon>Bacillati</taxon>
        <taxon>Actinomycetota</taxon>
        <taxon>Actinomycetes</taxon>
        <taxon>Propionibacteriales</taxon>
        <taxon>Nocardioidaceae</taxon>
        <taxon>Nocardioides</taxon>
    </lineage>
</organism>
<sequence>MATPVDAAPALLAGHRLLEDELGPYLQLRKQLQSHATKNRELESYYESSQKVRQLDIAIPPHLKDLMVAAGWGGTAIDVIEERLNWSEFVSAGDLMGLDEIYVDNDLDVEAPLAQLDALISGVSFVTVGTGDADKDEPPILVTAESPADCTTLWDYRRRMSVAALSRTVGPTGRVDMETLYLPDKTISLERGRDGRMEVVDRDDHEKGRVPVSRLVNRARTSRKGGRSELTRAVRYYVDAAIRTLLGMEVNREFYTTPQRWLMGADMSVFQDEEGKMADAWAAVAGLMLAMPRPFDKDTEQWGELPQVGQFAAAPPTPYIDQVRAYSMLLAAEVGIPASYLGYATDNPASADAIRAGQDRLINRSLRRQRGFTQGWRDVAYNALLWRDGRVDVDKLKQVAPDWTNPATPTPQAAADEATKLIGAGVLLPDSEVTYKRVGLTPIERAQLRSEKRRAAARQMVSDLAAANSNVIDLAARRRGQQG</sequence>
<evidence type="ECO:0008006" key="3">
    <source>
        <dbReference type="Google" id="ProtNLM"/>
    </source>
</evidence>
<evidence type="ECO:0000313" key="1">
    <source>
        <dbReference type="EMBL" id="GAA1138442.1"/>
    </source>
</evidence>
<keyword evidence="2" id="KW-1185">Reference proteome</keyword>
<name>A0ABP4F0X0_9ACTN</name>
<reference evidence="2" key="1">
    <citation type="journal article" date="2019" name="Int. J. Syst. Evol. Microbiol.">
        <title>The Global Catalogue of Microorganisms (GCM) 10K type strain sequencing project: providing services to taxonomists for standard genome sequencing and annotation.</title>
        <authorList>
            <consortium name="The Broad Institute Genomics Platform"/>
            <consortium name="The Broad Institute Genome Sequencing Center for Infectious Disease"/>
            <person name="Wu L."/>
            <person name="Ma J."/>
        </authorList>
    </citation>
    <scope>NUCLEOTIDE SEQUENCE [LARGE SCALE GENOMIC DNA]</scope>
    <source>
        <strain evidence="2">JCM 11813</strain>
    </source>
</reference>
<gene>
    <name evidence="1" type="ORF">GCM10009606_17800</name>
</gene>
<dbReference type="Proteomes" id="UP001499979">
    <property type="component" value="Unassembled WGS sequence"/>
</dbReference>
<dbReference type="EMBL" id="BAAAJE010000006">
    <property type="protein sequence ID" value="GAA1138442.1"/>
    <property type="molecule type" value="Genomic_DNA"/>
</dbReference>
<proteinExistence type="predicted"/>
<dbReference type="Pfam" id="PF05133">
    <property type="entry name" value="SPP1_portal"/>
    <property type="match status" value="1"/>
</dbReference>
<dbReference type="RefSeq" id="WP_343907144.1">
    <property type="nucleotide sequence ID" value="NZ_BAAAJE010000006.1"/>
</dbReference>
<protein>
    <recommendedName>
        <fullName evidence="3">Phage portal protein</fullName>
    </recommendedName>
</protein>
<comment type="caution">
    <text evidence="1">The sequence shown here is derived from an EMBL/GenBank/DDBJ whole genome shotgun (WGS) entry which is preliminary data.</text>
</comment>